<evidence type="ECO:0000256" key="11">
    <source>
        <dbReference type="ARBA" id="ARBA00022694"/>
    </source>
</evidence>
<evidence type="ECO:0000256" key="12">
    <source>
        <dbReference type="ARBA" id="ARBA00029736"/>
    </source>
</evidence>
<dbReference type="Gene3D" id="3.40.630.30">
    <property type="match status" value="1"/>
</dbReference>
<gene>
    <name evidence="15 17" type="primary">trmD</name>
    <name evidence="17" type="ORF">ETU37_10025</name>
</gene>
<evidence type="ECO:0000256" key="8">
    <source>
        <dbReference type="ARBA" id="ARBA00022603"/>
    </source>
</evidence>
<evidence type="ECO:0000313" key="17">
    <source>
        <dbReference type="EMBL" id="RYU12340.1"/>
    </source>
</evidence>
<dbReference type="InterPro" id="IPR000182">
    <property type="entry name" value="GNAT_dom"/>
</dbReference>
<dbReference type="Gene3D" id="3.40.1280.10">
    <property type="match status" value="1"/>
</dbReference>
<evidence type="ECO:0000313" key="18">
    <source>
        <dbReference type="Proteomes" id="UP000291189"/>
    </source>
</evidence>
<dbReference type="CDD" id="cd18080">
    <property type="entry name" value="TrmD-like"/>
    <property type="match status" value="1"/>
</dbReference>
<keyword evidence="10 15" id="KW-0949">S-adenosyl-L-methionine</keyword>
<dbReference type="AlphaFoldDB" id="A0A4Q5J1C0"/>
<dbReference type="SUPFAM" id="SSF75217">
    <property type="entry name" value="alpha/beta knot"/>
    <property type="match status" value="1"/>
</dbReference>
<dbReference type="GO" id="GO:0002939">
    <property type="term" value="P:tRNA N1-guanine methylation"/>
    <property type="evidence" value="ECO:0007669"/>
    <property type="project" value="TreeGrafter"/>
</dbReference>
<evidence type="ECO:0000256" key="4">
    <source>
        <dbReference type="ARBA" id="ARBA00011738"/>
    </source>
</evidence>
<keyword evidence="18" id="KW-1185">Reference proteome</keyword>
<evidence type="ECO:0000256" key="14">
    <source>
        <dbReference type="ARBA" id="ARBA00047783"/>
    </source>
</evidence>
<evidence type="ECO:0000256" key="10">
    <source>
        <dbReference type="ARBA" id="ARBA00022691"/>
    </source>
</evidence>
<dbReference type="InterPro" id="IPR016009">
    <property type="entry name" value="tRNA_MeTrfase_TRMD/TRM10"/>
</dbReference>
<proteinExistence type="inferred from homology"/>
<protein>
    <recommendedName>
        <fullName evidence="6 15">tRNA (guanine-N(1)-)-methyltransferase</fullName>
        <ecNumber evidence="5 15">2.1.1.228</ecNumber>
    </recommendedName>
    <alternativeName>
        <fullName evidence="12 15">M1G-methyltransferase</fullName>
    </alternativeName>
    <alternativeName>
        <fullName evidence="13 15">tRNA [GM37] methyltransferase</fullName>
    </alternativeName>
</protein>
<evidence type="ECO:0000256" key="13">
    <source>
        <dbReference type="ARBA" id="ARBA00033392"/>
    </source>
</evidence>
<evidence type="ECO:0000256" key="9">
    <source>
        <dbReference type="ARBA" id="ARBA00022679"/>
    </source>
</evidence>
<dbReference type="InterPro" id="IPR002649">
    <property type="entry name" value="tRNA_m1G_MeTrfase_TrmD"/>
</dbReference>
<dbReference type="InterPro" id="IPR016181">
    <property type="entry name" value="Acyl_CoA_acyltransferase"/>
</dbReference>
<comment type="caution">
    <text evidence="17">The sequence shown here is derived from an EMBL/GenBank/DDBJ whole genome shotgun (WGS) entry which is preliminary data.</text>
</comment>
<dbReference type="OrthoDB" id="9807416at2"/>
<evidence type="ECO:0000259" key="16">
    <source>
        <dbReference type="PROSITE" id="PS51186"/>
    </source>
</evidence>
<organism evidence="17 18">
    <name type="scientific">Nocardioides iriomotensis</name>
    <dbReference type="NCBI Taxonomy" id="715784"/>
    <lineage>
        <taxon>Bacteria</taxon>
        <taxon>Bacillati</taxon>
        <taxon>Actinomycetota</taxon>
        <taxon>Actinomycetes</taxon>
        <taxon>Propionibacteriales</taxon>
        <taxon>Nocardioidaceae</taxon>
        <taxon>Nocardioides</taxon>
    </lineage>
</organism>
<keyword evidence="9 15" id="KW-0808">Transferase</keyword>
<dbReference type="PROSITE" id="PS51186">
    <property type="entry name" value="GNAT"/>
    <property type="match status" value="1"/>
</dbReference>
<comment type="catalytic activity">
    <reaction evidence="14 15">
        <text>guanosine(37) in tRNA + S-adenosyl-L-methionine = N(1)-methylguanosine(37) in tRNA + S-adenosyl-L-homocysteine + H(+)</text>
        <dbReference type="Rhea" id="RHEA:36899"/>
        <dbReference type="Rhea" id="RHEA-COMP:10145"/>
        <dbReference type="Rhea" id="RHEA-COMP:10147"/>
        <dbReference type="ChEBI" id="CHEBI:15378"/>
        <dbReference type="ChEBI" id="CHEBI:57856"/>
        <dbReference type="ChEBI" id="CHEBI:59789"/>
        <dbReference type="ChEBI" id="CHEBI:73542"/>
        <dbReference type="ChEBI" id="CHEBI:74269"/>
        <dbReference type="EC" id="2.1.1.228"/>
    </reaction>
</comment>
<dbReference type="InterPro" id="IPR029028">
    <property type="entry name" value="Alpha/beta_knot_MTases"/>
</dbReference>
<keyword evidence="7 15" id="KW-0963">Cytoplasm</keyword>
<dbReference type="SUPFAM" id="SSF55729">
    <property type="entry name" value="Acyl-CoA N-acyltransferases (Nat)"/>
    <property type="match status" value="1"/>
</dbReference>
<reference evidence="17 18" key="1">
    <citation type="submission" date="2019-01" db="EMBL/GenBank/DDBJ databases">
        <title>Nocardioides guangzhouensis sp. nov., an actinobacterium isolated from soil.</title>
        <authorList>
            <person name="Fu Y."/>
            <person name="Cai Y."/>
            <person name="Lin Z."/>
            <person name="Chen P."/>
        </authorList>
    </citation>
    <scope>NUCLEOTIDE SEQUENCE [LARGE SCALE GENOMIC DNA]</scope>
    <source>
        <strain evidence="17 18">NBRC 105384</strain>
    </source>
</reference>
<dbReference type="PANTHER" id="PTHR46417">
    <property type="entry name" value="TRNA (GUANINE-N(1)-)-METHYLTRANSFERASE"/>
    <property type="match status" value="1"/>
</dbReference>
<comment type="function">
    <text evidence="1 15">Specifically methylates guanosine-37 in various tRNAs.</text>
</comment>
<dbReference type="GO" id="GO:0052906">
    <property type="term" value="F:tRNA (guanine(37)-N1)-methyltransferase activity"/>
    <property type="evidence" value="ECO:0007669"/>
    <property type="project" value="UniProtKB-UniRule"/>
</dbReference>
<dbReference type="CDD" id="cd04301">
    <property type="entry name" value="NAT_SF"/>
    <property type="match status" value="1"/>
</dbReference>
<dbReference type="InterPro" id="IPR029026">
    <property type="entry name" value="tRNA_m1G_MTases_N"/>
</dbReference>
<dbReference type="Proteomes" id="UP000291189">
    <property type="component" value="Unassembled WGS sequence"/>
</dbReference>
<keyword evidence="11 15" id="KW-0819">tRNA processing</keyword>
<name>A0A4Q5J1C0_9ACTN</name>
<accession>A0A4Q5J1C0</accession>
<dbReference type="InterPro" id="IPR023148">
    <property type="entry name" value="tRNA_m1G_MeTrfase_C_sf"/>
</dbReference>
<dbReference type="GO" id="GO:0005829">
    <property type="term" value="C:cytosol"/>
    <property type="evidence" value="ECO:0007669"/>
    <property type="project" value="TreeGrafter"/>
</dbReference>
<dbReference type="RefSeq" id="WP_129987125.1">
    <property type="nucleotide sequence ID" value="NZ_SDPU01000021.1"/>
</dbReference>
<evidence type="ECO:0000256" key="3">
    <source>
        <dbReference type="ARBA" id="ARBA00007630"/>
    </source>
</evidence>
<dbReference type="Pfam" id="PF01746">
    <property type="entry name" value="tRNA_m1G_MT"/>
    <property type="match status" value="1"/>
</dbReference>
<dbReference type="Pfam" id="PF13508">
    <property type="entry name" value="Acetyltransf_7"/>
    <property type="match status" value="1"/>
</dbReference>
<comment type="subcellular location">
    <subcellularLocation>
        <location evidence="2 15">Cytoplasm</location>
    </subcellularLocation>
</comment>
<evidence type="ECO:0000256" key="5">
    <source>
        <dbReference type="ARBA" id="ARBA00012807"/>
    </source>
</evidence>
<dbReference type="EC" id="2.1.1.228" evidence="5 15"/>
<dbReference type="NCBIfam" id="NF000648">
    <property type="entry name" value="PRK00026.1"/>
    <property type="match status" value="1"/>
</dbReference>
<dbReference type="GO" id="GO:0016747">
    <property type="term" value="F:acyltransferase activity, transferring groups other than amino-acyl groups"/>
    <property type="evidence" value="ECO:0007669"/>
    <property type="project" value="InterPro"/>
</dbReference>
<evidence type="ECO:0000256" key="15">
    <source>
        <dbReference type="HAMAP-Rule" id="MF_00605"/>
    </source>
</evidence>
<evidence type="ECO:0000256" key="1">
    <source>
        <dbReference type="ARBA" id="ARBA00002634"/>
    </source>
</evidence>
<comment type="similarity">
    <text evidence="3 15">Belongs to the RNA methyltransferase TrmD family.</text>
</comment>
<comment type="subunit">
    <text evidence="4 15">Homodimer.</text>
</comment>
<feature type="domain" description="N-acetyltransferase" evidence="16">
    <location>
        <begin position="236"/>
        <end position="383"/>
    </location>
</feature>
<evidence type="ECO:0000256" key="7">
    <source>
        <dbReference type="ARBA" id="ARBA00022490"/>
    </source>
</evidence>
<keyword evidence="8 15" id="KW-0489">Methyltransferase</keyword>
<dbReference type="Gene3D" id="1.10.1270.20">
    <property type="entry name" value="tRNA(m1g37)methyltransferase, domain 2"/>
    <property type="match status" value="1"/>
</dbReference>
<evidence type="ECO:0000256" key="6">
    <source>
        <dbReference type="ARBA" id="ARBA00014679"/>
    </source>
</evidence>
<dbReference type="EMBL" id="SDPU01000021">
    <property type="protein sequence ID" value="RYU12340.1"/>
    <property type="molecule type" value="Genomic_DNA"/>
</dbReference>
<evidence type="ECO:0000256" key="2">
    <source>
        <dbReference type="ARBA" id="ARBA00004496"/>
    </source>
</evidence>
<feature type="binding site" evidence="15">
    <location>
        <position position="111"/>
    </location>
    <ligand>
        <name>S-adenosyl-L-methionine</name>
        <dbReference type="ChEBI" id="CHEBI:59789"/>
    </ligand>
</feature>
<dbReference type="HAMAP" id="MF_00605">
    <property type="entry name" value="TrmD"/>
    <property type="match status" value="1"/>
</dbReference>
<feature type="binding site" evidence="15">
    <location>
        <begin position="135"/>
        <end position="140"/>
    </location>
    <ligand>
        <name>S-adenosyl-L-methionine</name>
        <dbReference type="ChEBI" id="CHEBI:59789"/>
    </ligand>
</feature>
<dbReference type="NCBIfam" id="TIGR00088">
    <property type="entry name" value="trmD"/>
    <property type="match status" value="1"/>
</dbReference>
<dbReference type="FunFam" id="3.40.1280.10:FF:000001">
    <property type="entry name" value="tRNA (guanine-N(1)-)-methyltransferase"/>
    <property type="match status" value="1"/>
</dbReference>
<dbReference type="PANTHER" id="PTHR46417:SF1">
    <property type="entry name" value="TRNA (GUANINE-N(1)-)-METHYLTRANSFERASE"/>
    <property type="match status" value="1"/>
</dbReference>
<sequence>MRVDVVTIFPEYLAPLGLSLPGKAREAGLLDLRVHDLRDWTHDRHRTVDDTPYGGGAGMVMKPEPWGEALDALTAEGDAPVVVVPTPSGEPFSQALAADLASKPRLLFACGRYEGIDQRVVDHARTRWDVREVSIGDYVLNGGEVAALVVTEAVVRLLPGFMGNPESLTEESHGAAGLLEYPVYTKPPSWRDLDVPDVLFSGNHARIAAWRHDQAVRRTAERRPDLLHPSAVVDDLEVRTVQPSDAGELLTLQRACWVQEMHSNPGVLIDALTESYDDVRTWITEGTVLVARAQGRLVGAVRGRLHGTGWDIGRLMVAPDLQGRGLGRMLLARIEALAPPDATTYELFTGAGSTRNQRIYKKAGYRSHGEVRPGVVGMSKRVPRSISGR</sequence>